<dbReference type="CDD" id="cd04301">
    <property type="entry name" value="NAT_SF"/>
    <property type="match status" value="1"/>
</dbReference>
<dbReference type="Proteomes" id="UP000321484">
    <property type="component" value="Unassembled WGS sequence"/>
</dbReference>
<dbReference type="Gene3D" id="3.40.630.30">
    <property type="match status" value="1"/>
</dbReference>
<dbReference type="InterPro" id="IPR050832">
    <property type="entry name" value="Bact_Acetyltransf"/>
</dbReference>
<dbReference type="SUPFAM" id="SSF55729">
    <property type="entry name" value="Acyl-CoA N-acyltransferases (Nat)"/>
    <property type="match status" value="1"/>
</dbReference>
<dbReference type="PROSITE" id="PS51186">
    <property type="entry name" value="GNAT"/>
    <property type="match status" value="1"/>
</dbReference>
<evidence type="ECO:0000259" key="3">
    <source>
        <dbReference type="PROSITE" id="PS51186"/>
    </source>
</evidence>
<keyword evidence="1 4" id="KW-0808">Transferase</keyword>
<evidence type="ECO:0000256" key="2">
    <source>
        <dbReference type="ARBA" id="ARBA00023315"/>
    </source>
</evidence>
<dbReference type="InterPro" id="IPR000182">
    <property type="entry name" value="GNAT_dom"/>
</dbReference>
<dbReference type="InterPro" id="IPR016181">
    <property type="entry name" value="Acyl_CoA_acyltransferase"/>
</dbReference>
<keyword evidence="2" id="KW-0012">Acyltransferase</keyword>
<keyword evidence="5" id="KW-1185">Reference proteome</keyword>
<dbReference type="EMBL" id="BJYK01000001">
    <property type="protein sequence ID" value="GEN78479.1"/>
    <property type="molecule type" value="Genomic_DNA"/>
</dbReference>
<organism evidence="4 5">
    <name type="scientific">Actinotalea fermentans</name>
    <dbReference type="NCBI Taxonomy" id="43671"/>
    <lineage>
        <taxon>Bacteria</taxon>
        <taxon>Bacillati</taxon>
        <taxon>Actinomycetota</taxon>
        <taxon>Actinomycetes</taxon>
        <taxon>Micrococcales</taxon>
        <taxon>Cellulomonadaceae</taxon>
        <taxon>Actinotalea</taxon>
    </lineage>
</organism>
<feature type="domain" description="N-acetyltransferase" evidence="3">
    <location>
        <begin position="8"/>
        <end position="171"/>
    </location>
</feature>
<evidence type="ECO:0000313" key="5">
    <source>
        <dbReference type="Proteomes" id="UP000321484"/>
    </source>
</evidence>
<gene>
    <name evidence="4" type="ORF">AFE02nite_02130</name>
</gene>
<dbReference type="OrthoDB" id="5243635at2"/>
<accession>A0A511YTG7</accession>
<dbReference type="GO" id="GO:0016747">
    <property type="term" value="F:acyltransferase activity, transferring groups other than amino-acyl groups"/>
    <property type="evidence" value="ECO:0007669"/>
    <property type="project" value="InterPro"/>
</dbReference>
<dbReference type="Pfam" id="PF00583">
    <property type="entry name" value="Acetyltransf_1"/>
    <property type="match status" value="1"/>
</dbReference>
<name>A0A511YTG7_9CELL</name>
<proteinExistence type="predicted"/>
<dbReference type="RefSeq" id="WP_034248197.1">
    <property type="nucleotide sequence ID" value="NZ_BJYK01000001.1"/>
</dbReference>
<protein>
    <submittedName>
        <fullName evidence="4">N-acetyltransferase</fullName>
    </submittedName>
</protein>
<dbReference type="AlphaFoldDB" id="A0A511YTG7"/>
<dbReference type="PANTHER" id="PTHR43877">
    <property type="entry name" value="AMINOALKYLPHOSPHONATE N-ACETYLTRANSFERASE-RELATED-RELATED"/>
    <property type="match status" value="1"/>
</dbReference>
<evidence type="ECO:0000313" key="4">
    <source>
        <dbReference type="EMBL" id="GEN78479.1"/>
    </source>
</evidence>
<comment type="caution">
    <text evidence="4">The sequence shown here is derived from an EMBL/GenBank/DDBJ whole genome shotgun (WGS) entry which is preliminary data.</text>
</comment>
<reference evidence="4 5" key="1">
    <citation type="submission" date="2019-07" db="EMBL/GenBank/DDBJ databases">
        <title>Whole genome shotgun sequence of Actinotalea fermentans NBRC 105374.</title>
        <authorList>
            <person name="Hosoyama A."/>
            <person name="Uohara A."/>
            <person name="Ohji S."/>
            <person name="Ichikawa N."/>
        </authorList>
    </citation>
    <scope>NUCLEOTIDE SEQUENCE [LARGE SCALE GENOMIC DNA]</scope>
    <source>
        <strain evidence="4 5">NBRC 105374</strain>
    </source>
</reference>
<evidence type="ECO:0000256" key="1">
    <source>
        <dbReference type="ARBA" id="ARBA00022679"/>
    </source>
</evidence>
<sequence>MVEDVTEVTIRPATPADAERIAAVEFASWREAYRGVVPEEFLAGLDEPSRAEHWASTLATLDRGHSVWVADDEDGTVGFVHLGPSRDEDADRTTMEIYSIYLDPHAWGRGAARELMRTTLGAVPDGATVTLWALDTNDRARHFYRRSGFAPDGVEKMEEFGGEYLKEIRYRRG</sequence>